<organism evidence="2 3">
    <name type="scientific">Helicobacter saguini</name>
    <dbReference type="NCBI Taxonomy" id="1548018"/>
    <lineage>
        <taxon>Bacteria</taxon>
        <taxon>Pseudomonadati</taxon>
        <taxon>Campylobacterota</taxon>
        <taxon>Epsilonproteobacteria</taxon>
        <taxon>Campylobacterales</taxon>
        <taxon>Helicobacteraceae</taxon>
        <taxon>Helicobacter</taxon>
    </lineage>
</organism>
<reference evidence="1 4" key="4">
    <citation type="submission" date="2019-12" db="EMBL/GenBank/DDBJ databases">
        <title>Multi-Generational Helicobacter saguini Isolates.</title>
        <authorList>
            <person name="Mannion A."/>
            <person name="Shen Z."/>
            <person name="Fox J.G."/>
        </authorList>
    </citation>
    <scope>NUCLEOTIDE SEQUENCE [LARGE SCALE GENOMIC DNA]</scope>
    <source>
        <strain evidence="1">16-048</strain>
        <strain evidence="4">16-048 (F4)</strain>
    </source>
</reference>
<dbReference type="AlphaFoldDB" id="A0A347VYJ2"/>
<evidence type="ECO:0000313" key="1">
    <source>
        <dbReference type="EMBL" id="MWV70386.1"/>
    </source>
</evidence>
<dbReference type="EMBL" id="QBIU01000002">
    <property type="protein sequence ID" value="MWV70386.1"/>
    <property type="molecule type" value="Genomic_DNA"/>
</dbReference>
<reference evidence="2 3" key="2">
    <citation type="journal article" date="2016" name="Infect. Immun.">
        <title>Helicobacter saguini, a Novel Helicobacter Isolated from Cotton-Top Tamarins with Ulcerative Colitis, Has Proinflammatory Properties and Induces Typhlocolitis and Dysplasia in Gnotobiotic IL-10-/- Mice.</title>
        <authorList>
            <person name="Shen Z."/>
            <person name="Mannion A."/>
            <person name="Whary M.T."/>
            <person name="Muthupalani S."/>
            <person name="Sheh A."/>
            <person name="Feng Y."/>
            <person name="Gong G."/>
            <person name="Vandamme P."/>
            <person name="Holcombe H.R."/>
            <person name="Paster B.J."/>
            <person name="Fox J.G."/>
        </authorList>
    </citation>
    <scope>NUCLEOTIDE SEQUENCE [LARGE SCALE GENOMIC DNA]</scope>
    <source>
        <strain evidence="2 3">MIT 97-6194</strain>
    </source>
</reference>
<proteinExistence type="predicted"/>
<reference evidence="2 3" key="1">
    <citation type="journal article" date="2014" name="Genome Announc.">
        <title>Draft genome sequences of eight enterohepatic helicobacter species isolated from both laboratory and wild rodents.</title>
        <authorList>
            <person name="Sheh A."/>
            <person name="Shen Z."/>
            <person name="Fox J.G."/>
        </authorList>
    </citation>
    <scope>NUCLEOTIDE SEQUENCE [LARGE SCALE GENOMIC DNA]</scope>
    <source>
        <strain evidence="2 3">MIT 97-6194</strain>
    </source>
</reference>
<accession>A0A347VYJ2</accession>
<evidence type="ECO:0000313" key="4">
    <source>
        <dbReference type="Proteomes" id="UP000477070"/>
    </source>
</evidence>
<reference evidence="2" key="3">
    <citation type="submission" date="2018-04" db="EMBL/GenBank/DDBJ databases">
        <authorList>
            <person name="Sheh A."/>
            <person name="Shen Z."/>
            <person name="Mannion A.J."/>
            <person name="Fox J.G."/>
        </authorList>
    </citation>
    <scope>NUCLEOTIDE SEQUENCE</scope>
    <source>
        <strain evidence="2">MIT 97-6194</strain>
    </source>
</reference>
<dbReference type="Proteomes" id="UP000029714">
    <property type="component" value="Unassembled WGS sequence"/>
</dbReference>
<keyword evidence="3" id="KW-1185">Reference proteome</keyword>
<gene>
    <name evidence="1" type="ORF">DCO61_10350</name>
    <name evidence="2" type="ORF">LS64_002995</name>
</gene>
<evidence type="ECO:0008006" key="5">
    <source>
        <dbReference type="Google" id="ProtNLM"/>
    </source>
</evidence>
<evidence type="ECO:0000313" key="2">
    <source>
        <dbReference type="EMBL" id="TLD95326.1"/>
    </source>
</evidence>
<name>A0A347VYJ2_9HELI</name>
<dbReference type="Proteomes" id="UP000477070">
    <property type="component" value="Unassembled WGS sequence"/>
</dbReference>
<protein>
    <recommendedName>
        <fullName evidence="5">Major outer membrane protein</fullName>
    </recommendedName>
</protein>
<dbReference type="EMBL" id="JRMP02000003">
    <property type="protein sequence ID" value="TLD95326.1"/>
    <property type="molecule type" value="Genomic_DNA"/>
</dbReference>
<dbReference type="RefSeq" id="WP_052062602.1">
    <property type="nucleotide sequence ID" value="NZ_JRMP02000003.1"/>
</dbReference>
<evidence type="ECO:0000313" key="3">
    <source>
        <dbReference type="Proteomes" id="UP000029714"/>
    </source>
</evidence>
<sequence length="473" mass="51882">MITKLQKHLLILVMAFAVFSVNSNAVRLMDVIENATLDGFAFGRFVNVHGRDADGSRWQLRLKPTITTGQIAGFSASAGIFFSKGSTTPDGNNTDGDISGSRGDIVSAFVDRFNIADFYVTYNALDSLNTKTILQGGQKSVVTPFNDTILDRALGIFVQNTDLDFLNISFQWWDTWISDDIFISRANTTPAAAGLGNNVFVLGFNSSKDFTKSTRFSYNFWYALSHRFLDFMIFADVGYSFNIGKHAFNAMVQSTAARIANQPTLFSNSSDFNTLFSSNTYNYAKNRGTYNIRLDYKYNLTNDSESNSPNGYIGASLGLAGSFLNGYGTMFDNTGGLKLGGILWNNFAGTEANGFGLFGSGGFNNSSIFLVYGKAEFNYKKFGVSLDAVFVTTSHFFVLKKGSSGHFANLANLNNVTANLHGSANKFVPVSFLELSPAITYKFTSNISAVLQYGYLMGDLNMGRIRAQVNYVF</sequence>
<dbReference type="OrthoDB" id="5314481at2"/>
<comment type="caution">
    <text evidence="2">The sequence shown here is derived from an EMBL/GenBank/DDBJ whole genome shotgun (WGS) entry which is preliminary data.</text>
</comment>